<gene>
    <name evidence="2" type="ORF">BWP39_03495</name>
</gene>
<reference evidence="2 3" key="1">
    <citation type="submission" date="2017-01" db="EMBL/GenBank/DDBJ databases">
        <title>Whole-Genome Shotgun Sequencing of Two beta-Proteobacterial Species in Search of the Bulgecin Biosynthetic Cluster.</title>
        <authorList>
            <person name="Horsman M.E."/>
            <person name="Marous D.R."/>
            <person name="Li R."/>
            <person name="Oliver R.A."/>
            <person name="Byun B."/>
            <person name="Emrich S.J."/>
            <person name="Boggess B."/>
            <person name="Townsend C.A."/>
            <person name="Mobashery S."/>
        </authorList>
    </citation>
    <scope>NUCLEOTIDE SEQUENCE [LARGE SCALE GENOMIC DNA]</scope>
    <source>
        <strain evidence="2 3">ATCC 31363</strain>
    </source>
</reference>
<feature type="transmembrane region" description="Helical" evidence="1">
    <location>
        <begin position="15"/>
        <end position="34"/>
    </location>
</feature>
<evidence type="ECO:0000313" key="3">
    <source>
        <dbReference type="Proteomes" id="UP000218022"/>
    </source>
</evidence>
<dbReference type="AlphaFoldDB" id="A0A2A4F2I9"/>
<keyword evidence="1" id="KW-0472">Membrane</keyword>
<proteinExistence type="predicted"/>
<dbReference type="Proteomes" id="UP000218022">
    <property type="component" value="Unassembled WGS sequence"/>
</dbReference>
<accession>A0A2A4F2I9</accession>
<protein>
    <submittedName>
        <fullName evidence="2">Uncharacterized protein</fullName>
    </submittedName>
</protein>
<evidence type="ECO:0000313" key="2">
    <source>
        <dbReference type="EMBL" id="PCE27581.1"/>
    </source>
</evidence>
<comment type="caution">
    <text evidence="2">The sequence shown here is derived from an EMBL/GenBank/DDBJ whole genome shotgun (WGS) entry which is preliminary data.</text>
</comment>
<name>A0A2A4F2I9_9BURK</name>
<evidence type="ECO:0000256" key="1">
    <source>
        <dbReference type="SAM" id="Phobius"/>
    </source>
</evidence>
<keyword evidence="1" id="KW-1133">Transmembrane helix</keyword>
<sequence>MAALRKEAAMEAETIAGLIGLGVGVLVLIALSVFESRNYRREHGGESMTHHWLAEHHMLDWMRRKH</sequence>
<organism evidence="2 3">
    <name type="scientific">Paraburkholderia acidicola</name>
    <dbReference type="NCBI Taxonomy" id="1912599"/>
    <lineage>
        <taxon>Bacteria</taxon>
        <taxon>Pseudomonadati</taxon>
        <taxon>Pseudomonadota</taxon>
        <taxon>Betaproteobacteria</taxon>
        <taxon>Burkholderiales</taxon>
        <taxon>Burkholderiaceae</taxon>
        <taxon>Paraburkholderia</taxon>
    </lineage>
</organism>
<keyword evidence="1" id="KW-0812">Transmembrane</keyword>
<dbReference type="EMBL" id="MTZV01000002">
    <property type="protein sequence ID" value="PCE27581.1"/>
    <property type="molecule type" value="Genomic_DNA"/>
</dbReference>